<accession>A0A9K3L8A9</accession>
<feature type="coiled-coil region" evidence="1">
    <location>
        <begin position="28"/>
        <end position="65"/>
    </location>
</feature>
<name>A0A9K3L8A9_9STRA</name>
<keyword evidence="1" id="KW-0175">Coiled coil</keyword>
<dbReference type="AlphaFoldDB" id="A0A9K3L8A9"/>
<dbReference type="EMBL" id="JAGRRH010000015">
    <property type="protein sequence ID" value="KAG7357472.1"/>
    <property type="molecule type" value="Genomic_DNA"/>
</dbReference>
<sequence>MQQPEPQQEPQFPSILEAIHQHEQKVGRRITSEEMQLLEREMQRREEMQQQLRLEEMQMQQQQRRDEMQMQHQLSAMQQSCNMVNHVANNNTWLVAKSMGYAVGPQPGPVSFQGQPPMESFQGTSAPTPHSVDPSQQQANQCME</sequence>
<reference evidence="3" key="2">
    <citation type="submission" date="2021-04" db="EMBL/GenBank/DDBJ databases">
        <authorList>
            <person name="Podell S."/>
        </authorList>
    </citation>
    <scope>NUCLEOTIDE SEQUENCE</scope>
    <source>
        <strain evidence="3">Hildebrandi</strain>
    </source>
</reference>
<proteinExistence type="predicted"/>
<gene>
    <name evidence="3" type="ORF">IV203_002160</name>
</gene>
<dbReference type="Proteomes" id="UP000693970">
    <property type="component" value="Unassembled WGS sequence"/>
</dbReference>
<keyword evidence="4" id="KW-1185">Reference proteome</keyword>
<comment type="caution">
    <text evidence="3">The sequence shown here is derived from an EMBL/GenBank/DDBJ whole genome shotgun (WGS) entry which is preliminary data.</text>
</comment>
<reference evidence="3" key="1">
    <citation type="journal article" date="2021" name="Sci. Rep.">
        <title>Diploid genomic architecture of Nitzschia inconspicua, an elite biomass production diatom.</title>
        <authorList>
            <person name="Oliver A."/>
            <person name="Podell S."/>
            <person name="Pinowska A."/>
            <person name="Traller J.C."/>
            <person name="Smith S.R."/>
            <person name="McClure R."/>
            <person name="Beliaev A."/>
            <person name="Bohutskyi P."/>
            <person name="Hill E.A."/>
            <person name="Rabines A."/>
            <person name="Zheng H."/>
            <person name="Allen L.Z."/>
            <person name="Kuo A."/>
            <person name="Grigoriev I.V."/>
            <person name="Allen A.E."/>
            <person name="Hazlebeck D."/>
            <person name="Allen E.E."/>
        </authorList>
    </citation>
    <scope>NUCLEOTIDE SEQUENCE</scope>
    <source>
        <strain evidence="3">Hildebrandi</strain>
    </source>
</reference>
<evidence type="ECO:0000256" key="2">
    <source>
        <dbReference type="SAM" id="MobiDB-lite"/>
    </source>
</evidence>
<feature type="region of interest" description="Disordered" evidence="2">
    <location>
        <begin position="105"/>
        <end position="144"/>
    </location>
</feature>
<evidence type="ECO:0000313" key="3">
    <source>
        <dbReference type="EMBL" id="KAG7357472.1"/>
    </source>
</evidence>
<evidence type="ECO:0000313" key="4">
    <source>
        <dbReference type="Proteomes" id="UP000693970"/>
    </source>
</evidence>
<evidence type="ECO:0000256" key="1">
    <source>
        <dbReference type="SAM" id="Coils"/>
    </source>
</evidence>
<feature type="compositionally biased region" description="Polar residues" evidence="2">
    <location>
        <begin position="121"/>
        <end position="144"/>
    </location>
</feature>
<protein>
    <submittedName>
        <fullName evidence="3">Uncharacterized protein</fullName>
    </submittedName>
</protein>
<organism evidence="3 4">
    <name type="scientific">Nitzschia inconspicua</name>
    <dbReference type="NCBI Taxonomy" id="303405"/>
    <lineage>
        <taxon>Eukaryota</taxon>
        <taxon>Sar</taxon>
        <taxon>Stramenopiles</taxon>
        <taxon>Ochrophyta</taxon>
        <taxon>Bacillariophyta</taxon>
        <taxon>Bacillariophyceae</taxon>
        <taxon>Bacillariophycidae</taxon>
        <taxon>Bacillariales</taxon>
        <taxon>Bacillariaceae</taxon>
        <taxon>Nitzschia</taxon>
    </lineage>
</organism>